<evidence type="ECO:0000256" key="6">
    <source>
        <dbReference type="SAM" id="Phobius"/>
    </source>
</evidence>
<evidence type="ECO:0000313" key="9">
    <source>
        <dbReference type="Proteomes" id="UP001059209"/>
    </source>
</evidence>
<feature type="domain" description="TraD/TraG TraM recognition site" evidence="7">
    <location>
        <begin position="133"/>
        <end position="246"/>
    </location>
</feature>
<evidence type="ECO:0000256" key="2">
    <source>
        <dbReference type="ARBA" id="ARBA00022475"/>
    </source>
</evidence>
<keyword evidence="2" id="KW-1003">Cell membrane</keyword>
<dbReference type="CDD" id="cd01127">
    <property type="entry name" value="TrwB_TraG_TraD_VirD4"/>
    <property type="match status" value="1"/>
</dbReference>
<evidence type="ECO:0000259" key="7">
    <source>
        <dbReference type="Pfam" id="PF12696"/>
    </source>
</evidence>
<keyword evidence="5 6" id="KW-0472">Membrane</keyword>
<dbReference type="Pfam" id="PF12696">
    <property type="entry name" value="TraG-D_C"/>
    <property type="match status" value="1"/>
</dbReference>
<evidence type="ECO:0000313" key="8">
    <source>
        <dbReference type="EMBL" id="UWX54308.1"/>
    </source>
</evidence>
<gene>
    <name evidence="8" type="ORF">NYZ99_15320</name>
</gene>
<dbReference type="SUPFAM" id="SSF52540">
    <property type="entry name" value="P-loop containing nucleoside triphosphate hydrolases"/>
    <property type="match status" value="1"/>
</dbReference>
<keyword evidence="4 6" id="KW-1133">Transmembrane helix</keyword>
<dbReference type="RefSeq" id="WP_260572144.1">
    <property type="nucleotide sequence ID" value="NZ_CP104205.1"/>
</dbReference>
<evidence type="ECO:0000256" key="5">
    <source>
        <dbReference type="ARBA" id="ARBA00023136"/>
    </source>
</evidence>
<reference evidence="8" key="1">
    <citation type="submission" date="2022-09" db="EMBL/GenBank/DDBJ databases">
        <title>Maribacter litopenaei sp. nov., isolated from the intestinal tract of the Pacific White Shrimp, Litopenaeus vannamei.</title>
        <authorList>
            <person name="Kim S.Y."/>
            <person name="Hwang C.Y."/>
        </authorList>
    </citation>
    <scope>NUCLEOTIDE SEQUENCE</scope>
    <source>
        <strain evidence="8">HL-LV01</strain>
    </source>
</reference>
<feature type="transmembrane region" description="Helical" evidence="6">
    <location>
        <begin position="12"/>
        <end position="34"/>
    </location>
</feature>
<proteinExistence type="predicted"/>
<evidence type="ECO:0000256" key="4">
    <source>
        <dbReference type="ARBA" id="ARBA00022989"/>
    </source>
</evidence>
<comment type="subcellular location">
    <subcellularLocation>
        <location evidence="1">Cell membrane</location>
        <topology evidence="1">Multi-pass membrane protein</topology>
    </subcellularLocation>
</comment>
<sequence length="517" mass="58896">MKRKSEEYGKNICTLPHVIILSTVNIEYLLSIMLEDIEVRNLMIPFKDALEREAGQQLAGQTASAQISLSMLANKEIFYVMTGNDFQLDINNPEQPKIVCIQNNPNRSEIYAAPIGLYINKTLQLINRPGCRPCGLLLDELPTVFIMGLRKIIDTGRSHLVATVLGIQSISQLIADYGRELADVIFDNCANVFSGAAKGETARRISEIFGRIHQSKKAHTLSKQDTTMNISSEMMDLLPKSKISGMSTGYFGGMVADTFEHPIPQKLCYGLLRPNLASKRIQKKYALPAIRTFVPEDYEEQLQQRVQDLEDLQFYDVLYRLDWHISDYYGFYHDHIPTIAANSYISEIEQWDFINLVKDYGLFDYRTELSHCIQDNPKEDHLLKKLLKSLIARYIKNKEKNRVLDANFHSILEDVDELVQKEYVKNHGTSPTSGVFDTEKVVGMDHNTEENQSTTESSGNTDTHLNPEELLDRYTGKQEKPTFGDRKPKLKEDLFVFGSLLQASEPYSSYPVEIVET</sequence>
<keyword evidence="3 6" id="KW-0812">Transmembrane</keyword>
<keyword evidence="9" id="KW-1185">Reference proteome</keyword>
<dbReference type="Proteomes" id="UP001059209">
    <property type="component" value="Chromosome"/>
</dbReference>
<evidence type="ECO:0000256" key="1">
    <source>
        <dbReference type="ARBA" id="ARBA00004651"/>
    </source>
</evidence>
<dbReference type="PANTHER" id="PTHR37937">
    <property type="entry name" value="CONJUGATIVE TRANSFER: DNA TRANSPORT"/>
    <property type="match status" value="1"/>
</dbReference>
<evidence type="ECO:0000256" key="3">
    <source>
        <dbReference type="ARBA" id="ARBA00022692"/>
    </source>
</evidence>
<organism evidence="8 9">
    <name type="scientific">Maribacter litopenaei</name>
    <dbReference type="NCBI Taxonomy" id="2976127"/>
    <lineage>
        <taxon>Bacteria</taxon>
        <taxon>Pseudomonadati</taxon>
        <taxon>Bacteroidota</taxon>
        <taxon>Flavobacteriia</taxon>
        <taxon>Flavobacteriales</taxon>
        <taxon>Flavobacteriaceae</taxon>
        <taxon>Maribacter</taxon>
    </lineage>
</organism>
<dbReference type="EMBL" id="CP104205">
    <property type="protein sequence ID" value="UWX54308.1"/>
    <property type="molecule type" value="Genomic_DNA"/>
</dbReference>
<name>A0ABY5Y5M3_9FLAO</name>
<dbReference type="PANTHER" id="PTHR37937:SF1">
    <property type="entry name" value="CONJUGATIVE TRANSFER: DNA TRANSPORT"/>
    <property type="match status" value="1"/>
</dbReference>
<dbReference type="InterPro" id="IPR027417">
    <property type="entry name" value="P-loop_NTPase"/>
</dbReference>
<accession>A0ABY5Y5M3</accession>
<dbReference type="InterPro" id="IPR032689">
    <property type="entry name" value="TraG-D_C"/>
</dbReference>
<protein>
    <submittedName>
        <fullName evidence="8">TraM recognition domain-containing protein</fullName>
    </submittedName>
</protein>
<dbReference type="InterPro" id="IPR051539">
    <property type="entry name" value="T4SS-coupling_protein"/>
</dbReference>
<dbReference type="Gene3D" id="3.40.50.300">
    <property type="entry name" value="P-loop containing nucleotide triphosphate hydrolases"/>
    <property type="match status" value="1"/>
</dbReference>